<evidence type="ECO:0000313" key="1">
    <source>
        <dbReference type="EMBL" id="CAD9231205.1"/>
    </source>
</evidence>
<proteinExistence type="predicted"/>
<organism evidence="1">
    <name type="scientific">Compsopogon caeruleus</name>
    <dbReference type="NCBI Taxonomy" id="31354"/>
    <lineage>
        <taxon>Eukaryota</taxon>
        <taxon>Rhodophyta</taxon>
        <taxon>Compsopogonophyceae</taxon>
        <taxon>Compsopogonales</taxon>
        <taxon>Compsopogonaceae</taxon>
        <taxon>Compsopogon</taxon>
    </lineage>
</organism>
<dbReference type="EMBL" id="HBGH01006132">
    <property type="protein sequence ID" value="CAD9231205.1"/>
    <property type="molecule type" value="Transcribed_RNA"/>
</dbReference>
<accession>A0A6T6BH96</accession>
<name>A0A6T6BH96_9RHOD</name>
<reference evidence="1" key="1">
    <citation type="submission" date="2021-01" db="EMBL/GenBank/DDBJ databases">
        <authorList>
            <person name="Corre E."/>
            <person name="Pelletier E."/>
            <person name="Niang G."/>
            <person name="Scheremetjew M."/>
            <person name="Finn R."/>
            <person name="Kale V."/>
            <person name="Holt S."/>
            <person name="Cochrane G."/>
            <person name="Meng A."/>
            <person name="Brown T."/>
            <person name="Cohen L."/>
        </authorList>
    </citation>
    <scope>NUCLEOTIDE SEQUENCE</scope>
    <source>
        <strain evidence="1">SAG 36.94</strain>
    </source>
</reference>
<dbReference type="AlphaFoldDB" id="A0A6T6BH96"/>
<gene>
    <name evidence="1" type="ORF">CCAE0312_LOCUS3261</name>
    <name evidence="2" type="ORF">CCAE0312_LOCUS3262</name>
</gene>
<evidence type="ECO:0000313" key="2">
    <source>
        <dbReference type="EMBL" id="CAD9231206.1"/>
    </source>
</evidence>
<sequence length="122" mass="13153">MADDGVDWCGGVDGIGSSGRWEERRVGDDLSIELVGEGGFQDVGKRVDWQWRRALGEMHASTGRVDQSSGHVEVLEDLDVLLGFVGAGSDLCCSFSQFGLSRVESFDLCSSALCVVPRFCFG</sequence>
<protein>
    <submittedName>
        <fullName evidence="1">Uncharacterized protein</fullName>
    </submittedName>
</protein>
<dbReference type="EMBL" id="HBGH01006133">
    <property type="protein sequence ID" value="CAD9231206.1"/>
    <property type="molecule type" value="Transcribed_RNA"/>
</dbReference>